<feature type="region of interest" description="Disordered" evidence="6">
    <location>
        <begin position="1113"/>
        <end position="1133"/>
    </location>
</feature>
<feature type="region of interest" description="Disordered" evidence="6">
    <location>
        <begin position="1151"/>
        <end position="1176"/>
    </location>
</feature>
<dbReference type="InterPro" id="IPR026307">
    <property type="entry name" value="TMEM132"/>
</dbReference>
<evidence type="ECO:0000259" key="11">
    <source>
        <dbReference type="Pfam" id="PF23039"/>
    </source>
</evidence>
<evidence type="ECO:0000256" key="6">
    <source>
        <dbReference type="SAM" id="MobiDB-lite"/>
    </source>
</evidence>
<feature type="chain" id="PRO_5034159074" evidence="8">
    <location>
        <begin position="22"/>
        <end position="1226"/>
    </location>
</feature>
<feature type="domain" description="Transmembrane protein TMEM132 fifth" evidence="12">
    <location>
        <begin position="612"/>
        <end position="775"/>
    </location>
</feature>
<evidence type="ECO:0000256" key="8">
    <source>
        <dbReference type="SAM" id="SignalP"/>
    </source>
</evidence>
<proteinExistence type="inferred from homology"/>
<dbReference type="Pfam" id="PF16070">
    <property type="entry name" value="Ig_TMEM132_4th"/>
    <property type="match status" value="1"/>
</dbReference>
<evidence type="ECO:0000259" key="13">
    <source>
        <dbReference type="Pfam" id="PF23487"/>
    </source>
</evidence>
<dbReference type="Pfam" id="PF23039">
    <property type="entry name" value="TMEM132_3rd"/>
    <property type="match status" value="1"/>
</dbReference>
<dbReference type="InterPro" id="IPR055421">
    <property type="entry name" value="TMEM132_3rd"/>
</dbReference>
<dbReference type="Pfam" id="PF15706">
    <property type="entry name" value="TMEM132_C"/>
    <property type="match status" value="1"/>
</dbReference>
<organism evidence="14 15">
    <name type="scientific">Sipha flava</name>
    <name type="common">yellow sugarcane aphid</name>
    <dbReference type="NCBI Taxonomy" id="143950"/>
    <lineage>
        <taxon>Eukaryota</taxon>
        <taxon>Metazoa</taxon>
        <taxon>Ecdysozoa</taxon>
        <taxon>Arthropoda</taxon>
        <taxon>Hexapoda</taxon>
        <taxon>Insecta</taxon>
        <taxon>Pterygota</taxon>
        <taxon>Neoptera</taxon>
        <taxon>Paraneoptera</taxon>
        <taxon>Hemiptera</taxon>
        <taxon>Sternorrhyncha</taxon>
        <taxon>Aphidomorpha</taxon>
        <taxon>Aphidoidea</taxon>
        <taxon>Aphididae</taxon>
        <taxon>Sipha</taxon>
    </lineage>
</organism>
<reference evidence="15" key="1">
    <citation type="submission" date="2025-08" db="UniProtKB">
        <authorList>
            <consortium name="RefSeq"/>
        </authorList>
    </citation>
    <scope>IDENTIFICATION</scope>
    <source>
        <tissue evidence="15">Whole body</tissue>
    </source>
</reference>
<evidence type="ECO:0000256" key="3">
    <source>
        <dbReference type="ARBA" id="ARBA00022692"/>
    </source>
</evidence>
<dbReference type="InterPro" id="IPR031436">
    <property type="entry name" value="TMEM132_C"/>
</dbReference>
<evidence type="ECO:0000313" key="14">
    <source>
        <dbReference type="Proteomes" id="UP000694846"/>
    </source>
</evidence>
<dbReference type="GO" id="GO:0016020">
    <property type="term" value="C:membrane"/>
    <property type="evidence" value="ECO:0007669"/>
    <property type="project" value="UniProtKB-SubCell"/>
</dbReference>
<keyword evidence="4 7" id="KW-1133">Transmembrane helix</keyword>
<evidence type="ECO:0000256" key="4">
    <source>
        <dbReference type="ARBA" id="ARBA00022989"/>
    </source>
</evidence>
<feature type="domain" description="Transmembrane protein TMEM132 cohesin-like" evidence="11">
    <location>
        <begin position="297"/>
        <end position="430"/>
    </location>
</feature>
<feature type="compositionally biased region" description="Low complexity" evidence="6">
    <location>
        <begin position="1117"/>
        <end position="1133"/>
    </location>
</feature>
<evidence type="ECO:0000259" key="12">
    <source>
        <dbReference type="Pfam" id="PF23486"/>
    </source>
</evidence>
<name>A0A8B8GN31_9HEMI</name>
<feature type="region of interest" description="Disordered" evidence="6">
    <location>
        <begin position="934"/>
        <end position="996"/>
    </location>
</feature>
<keyword evidence="5 7" id="KW-0472">Membrane</keyword>
<dbReference type="InterPro" id="IPR055423">
    <property type="entry name" value="Ig_TMEM132_5th"/>
</dbReference>
<dbReference type="Pfam" id="PF23486">
    <property type="entry name" value="Ig_TMEM132_5th"/>
    <property type="match status" value="1"/>
</dbReference>
<feature type="compositionally biased region" description="Basic and acidic residues" evidence="6">
    <location>
        <begin position="957"/>
        <end position="966"/>
    </location>
</feature>
<feature type="signal peptide" evidence="8">
    <location>
        <begin position="1"/>
        <end position="21"/>
    </location>
</feature>
<dbReference type="InterPro" id="IPR031437">
    <property type="entry name" value="Ig_TMEM132_4th"/>
</dbReference>
<accession>A0A8B8GN31</accession>
<keyword evidence="8" id="KW-0732">Signal</keyword>
<comment type="subcellular location">
    <subcellularLocation>
        <location evidence="1">Membrane</location>
        <topology evidence="1">Single-pass type I membrane protein</topology>
    </subcellularLocation>
</comment>
<dbReference type="Proteomes" id="UP000694846">
    <property type="component" value="Unplaced"/>
</dbReference>
<protein>
    <submittedName>
        <fullName evidence="15">Transmembrane protein 132C-like</fullName>
    </submittedName>
</protein>
<dbReference type="PANTHER" id="PTHR13388">
    <property type="entry name" value="DETONATOR, ISOFORM E"/>
    <property type="match status" value="1"/>
</dbReference>
<feature type="domain" description="Transmembrane protein TMEM132 C-terminal" evidence="9">
    <location>
        <begin position="1006"/>
        <end position="1103"/>
    </location>
</feature>
<evidence type="ECO:0000259" key="9">
    <source>
        <dbReference type="Pfam" id="PF15706"/>
    </source>
</evidence>
<feature type="non-terminal residue" evidence="15">
    <location>
        <position position="1226"/>
    </location>
</feature>
<gene>
    <name evidence="15" type="primary">LOC112693239</name>
</gene>
<dbReference type="PANTHER" id="PTHR13388:SF11">
    <property type="entry name" value="DETONATOR, ISOFORM E"/>
    <property type="match status" value="1"/>
</dbReference>
<evidence type="ECO:0000256" key="2">
    <source>
        <dbReference type="ARBA" id="ARBA00006166"/>
    </source>
</evidence>
<evidence type="ECO:0000256" key="1">
    <source>
        <dbReference type="ARBA" id="ARBA00004479"/>
    </source>
</evidence>
<evidence type="ECO:0000256" key="5">
    <source>
        <dbReference type="ARBA" id="ARBA00023136"/>
    </source>
</evidence>
<comment type="similarity">
    <text evidence="2">Belongs to the TMEM132 family.</text>
</comment>
<feature type="domain" description="Transmembrane protein TMEM132 sixth" evidence="13">
    <location>
        <begin position="776"/>
        <end position="890"/>
    </location>
</feature>
<feature type="region of interest" description="Disordered" evidence="6">
    <location>
        <begin position="1200"/>
        <end position="1226"/>
    </location>
</feature>
<keyword evidence="3 7" id="KW-0812">Transmembrane</keyword>
<feature type="compositionally biased region" description="Low complexity" evidence="6">
    <location>
        <begin position="1152"/>
        <end position="1166"/>
    </location>
</feature>
<feature type="transmembrane region" description="Helical" evidence="7">
    <location>
        <begin position="1020"/>
        <end position="1044"/>
    </location>
</feature>
<evidence type="ECO:0000256" key="7">
    <source>
        <dbReference type="SAM" id="Phobius"/>
    </source>
</evidence>
<evidence type="ECO:0000259" key="10">
    <source>
        <dbReference type="Pfam" id="PF16070"/>
    </source>
</evidence>
<evidence type="ECO:0000313" key="15">
    <source>
        <dbReference type="RefSeq" id="XP_025424006.1"/>
    </source>
</evidence>
<dbReference type="InterPro" id="IPR055424">
    <property type="entry name" value="Ig_TMEM132_6th"/>
</dbReference>
<dbReference type="AlphaFoldDB" id="A0A8B8GN31"/>
<feature type="compositionally biased region" description="Gly residues" evidence="6">
    <location>
        <begin position="939"/>
        <end position="950"/>
    </location>
</feature>
<dbReference type="Pfam" id="PF23487">
    <property type="entry name" value="Ig_TMEM132_6th"/>
    <property type="match status" value="1"/>
</dbReference>
<dbReference type="RefSeq" id="XP_025424006.1">
    <property type="nucleotide sequence ID" value="XM_025568221.1"/>
</dbReference>
<feature type="region of interest" description="Disordered" evidence="6">
    <location>
        <begin position="44"/>
        <end position="63"/>
    </location>
</feature>
<dbReference type="GeneID" id="112693239"/>
<keyword evidence="14" id="KW-1185">Reference proteome</keyword>
<feature type="domain" description="Transmembrane protein family 132 fourth" evidence="10">
    <location>
        <begin position="510"/>
        <end position="606"/>
    </location>
</feature>
<dbReference type="OrthoDB" id="10026202at2759"/>
<sequence>MSTSAAMFAISVLLLHSSTIGFVTPVEVHFDNPDGGFFVRHPMVGGSGSGRQQQQQQQMGGDDGGAVLSVDRFTVLQDVPQTSIRASYGPFSTKQTVPSRYLIPDPNAAGMSGGGNGTGTPAGGPYAIGGVVAAAVDISSMDVSAHLVQRRVYRETPVVRTLFHVGYSVVRSQSVASGQPPPPPSFAEAAGGPRASSYGKLCAVTKATFDGAERPVTAACKPDPKDGVCTARLVLPAKWWPPLNPPDAKPVKTPQRYVHISYALLESDHRCSQSDVQLQPFTYIGQASLEHAQRSYKELKTDAYLLMLVPSVPLYPKSFTYVPVFFDAGPKEQNIKGFILRAKVKNGLRVLNAENSNPERWTINYTSNPKGTQITVTAVHKGLPNTGSTWPSSRYEEVLQWLLQVDSETEEVWEEGRVVWTVQYIMEATSNVTNWTSGASSIALPKIDRHRSAYKHHRRQAAVLAGQRRTARLSGVATKMLYLDGVNGVLDGIKRKISARFEIHKDDTEAVLPISKNWEIINTAVLTGKQISHAMKVFVVSYAGKISDVTRQSVCQIEDDSVLKVTSSCSSVYVDGSEIRGSSNATVIVKYETYTGTAHFIVWVPEINEMDLTIADQKLNQIKGWRVPASLEADDDMDDYVNKLKRSAEVKDVHMKSIPDFRLNEMITEDMVSDEYDRKTSCQLRFQQTSVEIYARFKATDHDSGRVSYFVNRRTWLKVTDLLLHYLRSSDPRVASITGQIVRGHNVGRTEVQVISALSGHVLVSKEIRVVSDKVTVARLAVNVVSGLQLNIRPDPAVDNNYIAETSVTRKLTAKYQEGLLDIDLWFSDDTRTPLRSVAMSEYALRVESTNPDVVAFAPMAASPHPRVIAVGSGKGQLLRVSFGPPDACGRHEVAGGGGTGPGGVRKPVQSTMLSETAAEVQVDFSSSPYSVEQFVQNDGGGGASVGGSGVLNVGPPRDKKDRNKDSAGGLAGIKDENNDEPTVQARQHNNNINSNNNIGVGSTTVHAHKVPAHVSPFELGMYTLLAALCFAIVAFVISCVVYASKYKQNSLEMPTTTLMTKSFMGNVNGTKDVGGCGAGGTKPLSEEPTMNAHDWVWLGRSTLERSSGMLVPSIGNKSHNNNNNNSSTSSHVNEQNMRIMSNPIYGVDNVNSNSNCGNQQQQACGRNSPPPINTSTYSVKDRLSNGNIVFNKLWKVLPTPNDQNLEKPTDYRPPVPPHRSQLNAD</sequence>
<feature type="compositionally biased region" description="Low complexity" evidence="6">
    <location>
        <begin position="50"/>
        <end position="60"/>
    </location>
</feature>